<evidence type="ECO:0000256" key="3">
    <source>
        <dbReference type="ARBA" id="ARBA00022989"/>
    </source>
</evidence>
<accession>A0A9N9TVQ6</accession>
<feature type="transmembrane region" description="Helical" evidence="5">
    <location>
        <begin position="290"/>
        <end position="312"/>
    </location>
</feature>
<feature type="transmembrane region" description="Helical" evidence="5">
    <location>
        <begin position="321"/>
        <end position="342"/>
    </location>
</feature>
<dbReference type="PANTHER" id="PTHR48021:SF46">
    <property type="entry name" value="MAJOR FACILITATOR SUPERFAMILY (MFS) PROFILE DOMAIN-CONTAINING PROTEIN"/>
    <property type="match status" value="1"/>
</dbReference>
<reference evidence="7" key="1">
    <citation type="submission" date="2022-01" db="EMBL/GenBank/DDBJ databases">
        <authorList>
            <person name="King R."/>
        </authorList>
    </citation>
    <scope>NUCLEOTIDE SEQUENCE</scope>
</reference>
<feature type="transmembrane region" description="Helical" evidence="5">
    <location>
        <begin position="417"/>
        <end position="443"/>
    </location>
</feature>
<evidence type="ECO:0000256" key="1">
    <source>
        <dbReference type="ARBA" id="ARBA00004141"/>
    </source>
</evidence>
<feature type="domain" description="Major facilitator superfamily (MFS) profile" evidence="6">
    <location>
        <begin position="1"/>
        <end position="447"/>
    </location>
</feature>
<organism evidence="7 8">
    <name type="scientific">Phyllotreta striolata</name>
    <name type="common">Striped flea beetle</name>
    <name type="synonym">Crioceris striolata</name>
    <dbReference type="NCBI Taxonomy" id="444603"/>
    <lineage>
        <taxon>Eukaryota</taxon>
        <taxon>Metazoa</taxon>
        <taxon>Ecdysozoa</taxon>
        <taxon>Arthropoda</taxon>
        <taxon>Hexapoda</taxon>
        <taxon>Insecta</taxon>
        <taxon>Pterygota</taxon>
        <taxon>Neoptera</taxon>
        <taxon>Endopterygota</taxon>
        <taxon>Coleoptera</taxon>
        <taxon>Polyphaga</taxon>
        <taxon>Cucujiformia</taxon>
        <taxon>Chrysomeloidea</taxon>
        <taxon>Chrysomelidae</taxon>
        <taxon>Galerucinae</taxon>
        <taxon>Alticini</taxon>
        <taxon>Phyllotreta</taxon>
    </lineage>
</organism>
<evidence type="ECO:0000313" key="8">
    <source>
        <dbReference type="Proteomes" id="UP001153712"/>
    </source>
</evidence>
<keyword evidence="2 5" id="KW-0812">Transmembrane</keyword>
<dbReference type="InterPro" id="IPR005828">
    <property type="entry name" value="MFS_sugar_transport-like"/>
</dbReference>
<sequence length="480" mass="53684">MASNGPFAQFKSRLCQYSIACTVNLAALSISISHIWPIFAIHDLDSGSYGYKLKHTEISWLLFAYSVVSAIGTVLAALIINQIGRKNLILMTATPLTVSWILLATGNNKIYVFIATAIAAVMSGALFTAVPVYLAEIAEAKIRGFLVGTFAATQSYGTILVTLLLPYATTDSSMLAYISSTFTVIMAVLLVFLPESPYQFMLHGNHALAVNNLSKLRRKRDVTEEMDRIRQGMEQDGRQRSIIYLFKNRTYLKCLLISLLVVLTQVLSGSMEAFSYSVMAFQDASSWSNYSRIVILVFTVILYLTPLFTLFLSDRVGRRPLLLLAVGTIAISQLPNGIILLIKDYFVDEHSAILEYLQLVPLYTCSIAYYGVVNMIRMILTAEIFPSNIIGAALCMINSFSIIAFVLFSFLKSFLVYWLGMYVVFFIGSLSSFVGFCLLFKFLPETKLKTMEKIQEELRCCRRNVGYVIRGKVEEVESNF</sequence>
<dbReference type="Pfam" id="PF00083">
    <property type="entry name" value="Sugar_tr"/>
    <property type="match status" value="1"/>
</dbReference>
<dbReference type="EMBL" id="OU900100">
    <property type="protein sequence ID" value="CAG9863752.1"/>
    <property type="molecule type" value="Genomic_DNA"/>
</dbReference>
<dbReference type="PANTHER" id="PTHR48021">
    <property type="match status" value="1"/>
</dbReference>
<evidence type="ECO:0000259" key="6">
    <source>
        <dbReference type="PROSITE" id="PS50850"/>
    </source>
</evidence>
<keyword evidence="4 5" id="KW-0472">Membrane</keyword>
<dbReference type="PROSITE" id="PS50850">
    <property type="entry name" value="MFS"/>
    <property type="match status" value="1"/>
</dbReference>
<dbReference type="InterPro" id="IPR036259">
    <property type="entry name" value="MFS_trans_sf"/>
</dbReference>
<keyword evidence="3 5" id="KW-1133">Transmembrane helix</keyword>
<evidence type="ECO:0000256" key="5">
    <source>
        <dbReference type="SAM" id="Phobius"/>
    </source>
</evidence>
<proteinExistence type="predicted"/>
<feature type="transmembrane region" description="Helical" evidence="5">
    <location>
        <begin position="17"/>
        <end position="38"/>
    </location>
</feature>
<protein>
    <recommendedName>
        <fullName evidence="6">Major facilitator superfamily (MFS) profile domain-containing protein</fullName>
    </recommendedName>
</protein>
<evidence type="ECO:0000256" key="4">
    <source>
        <dbReference type="ARBA" id="ARBA00023136"/>
    </source>
</evidence>
<feature type="transmembrane region" description="Helical" evidence="5">
    <location>
        <begin position="354"/>
        <end position="376"/>
    </location>
</feature>
<feature type="transmembrane region" description="Helical" evidence="5">
    <location>
        <begin position="87"/>
        <end position="104"/>
    </location>
</feature>
<dbReference type="AlphaFoldDB" id="A0A9N9TVQ6"/>
<feature type="transmembrane region" description="Helical" evidence="5">
    <location>
        <begin position="110"/>
        <end position="133"/>
    </location>
</feature>
<feature type="transmembrane region" description="Helical" evidence="5">
    <location>
        <begin position="174"/>
        <end position="193"/>
    </location>
</feature>
<evidence type="ECO:0000256" key="2">
    <source>
        <dbReference type="ARBA" id="ARBA00022692"/>
    </source>
</evidence>
<name>A0A9N9TVQ6_PHYSR</name>
<comment type="subcellular location">
    <subcellularLocation>
        <location evidence="1">Membrane</location>
        <topology evidence="1">Multi-pass membrane protein</topology>
    </subcellularLocation>
</comment>
<feature type="transmembrane region" description="Helical" evidence="5">
    <location>
        <begin position="145"/>
        <end position="168"/>
    </location>
</feature>
<dbReference type="GO" id="GO:0022857">
    <property type="term" value="F:transmembrane transporter activity"/>
    <property type="evidence" value="ECO:0007669"/>
    <property type="project" value="InterPro"/>
</dbReference>
<evidence type="ECO:0000313" key="7">
    <source>
        <dbReference type="EMBL" id="CAG9863752.1"/>
    </source>
</evidence>
<feature type="transmembrane region" description="Helical" evidence="5">
    <location>
        <begin position="388"/>
        <end position="411"/>
    </location>
</feature>
<gene>
    <name evidence="7" type="ORF">PHYEVI_LOCUS10036</name>
</gene>
<dbReference type="InterPro" id="IPR020846">
    <property type="entry name" value="MFS_dom"/>
</dbReference>
<dbReference type="SUPFAM" id="SSF103473">
    <property type="entry name" value="MFS general substrate transporter"/>
    <property type="match status" value="1"/>
</dbReference>
<feature type="transmembrane region" description="Helical" evidence="5">
    <location>
        <begin position="58"/>
        <end position="80"/>
    </location>
</feature>
<keyword evidence="8" id="KW-1185">Reference proteome</keyword>
<dbReference type="InterPro" id="IPR050549">
    <property type="entry name" value="MFS_Trehalose_Transporter"/>
</dbReference>
<dbReference type="OrthoDB" id="6133115at2759"/>
<dbReference type="GO" id="GO:0016020">
    <property type="term" value="C:membrane"/>
    <property type="evidence" value="ECO:0007669"/>
    <property type="project" value="UniProtKB-SubCell"/>
</dbReference>
<dbReference type="Proteomes" id="UP001153712">
    <property type="component" value="Chromosome 7"/>
</dbReference>
<dbReference type="InterPro" id="IPR005829">
    <property type="entry name" value="Sugar_transporter_CS"/>
</dbReference>
<dbReference type="Gene3D" id="1.20.1250.20">
    <property type="entry name" value="MFS general substrate transporter like domains"/>
    <property type="match status" value="1"/>
</dbReference>
<dbReference type="PROSITE" id="PS00216">
    <property type="entry name" value="SUGAR_TRANSPORT_1"/>
    <property type="match status" value="1"/>
</dbReference>
<feature type="transmembrane region" description="Helical" evidence="5">
    <location>
        <begin position="250"/>
        <end position="270"/>
    </location>
</feature>